<dbReference type="FunFam" id="1.10.340.30:FF:000004">
    <property type="entry name" value="DNA-3-methyladenine glycosylase II"/>
    <property type="match status" value="1"/>
</dbReference>
<dbReference type="Gene3D" id="1.10.1670.40">
    <property type="match status" value="1"/>
</dbReference>
<dbReference type="GO" id="GO:0008725">
    <property type="term" value="F:DNA-3-methyladenine glycosylase activity"/>
    <property type="evidence" value="ECO:0007669"/>
    <property type="project" value="TreeGrafter"/>
</dbReference>
<dbReference type="SUPFAM" id="SSF48150">
    <property type="entry name" value="DNA-glycosylase"/>
    <property type="match status" value="1"/>
</dbReference>
<dbReference type="InterPro" id="IPR011257">
    <property type="entry name" value="DNA_glycosylase"/>
</dbReference>
<dbReference type="SMART" id="SM00478">
    <property type="entry name" value="ENDO3c"/>
    <property type="match status" value="1"/>
</dbReference>
<sequence length="229" mass="25663">MFIIDTADGVFTERGIPALCDKVAARDPRLRRVVDEFGHPPFWDRPNTFESFVWFILEQQVSQASAKSALEKLRERVGEITPENVLALTDDELRAAYFSRQKTNYVRGLAQQVADGQLDFGELEKLPDSAVRDRLVRLKGVGNWTVDVYLIVALHRVDVFPSGDLGAVNGLKELAGLPRTTTAEELTAVAREWAPYRTIATILLWHYYLSRRVGSTSPPGRPGRRGPVS</sequence>
<dbReference type="InterPro" id="IPR051912">
    <property type="entry name" value="Alkylbase_DNA_Glycosylase/TA"/>
</dbReference>
<evidence type="ECO:0000256" key="3">
    <source>
        <dbReference type="ARBA" id="ARBA00012000"/>
    </source>
</evidence>
<evidence type="ECO:0000259" key="6">
    <source>
        <dbReference type="SMART" id="SM00478"/>
    </source>
</evidence>
<dbReference type="GO" id="GO:0005737">
    <property type="term" value="C:cytoplasm"/>
    <property type="evidence" value="ECO:0007669"/>
    <property type="project" value="TreeGrafter"/>
</dbReference>
<protein>
    <recommendedName>
        <fullName evidence="3">DNA-3-methyladenine glycosylase II</fullName>
        <ecNumber evidence="3">3.2.2.21</ecNumber>
    </recommendedName>
</protein>
<dbReference type="PANTHER" id="PTHR43003:SF5">
    <property type="entry name" value="DNA-3-METHYLADENINE GLYCOSYLASE"/>
    <property type="match status" value="1"/>
</dbReference>
<dbReference type="RefSeq" id="WP_203819185.1">
    <property type="nucleotide sequence ID" value="NZ_BAAABP010000022.1"/>
</dbReference>
<dbReference type="CDD" id="cd00056">
    <property type="entry name" value="ENDO3c"/>
    <property type="match status" value="1"/>
</dbReference>
<evidence type="ECO:0000313" key="7">
    <source>
        <dbReference type="EMBL" id="GIE12732.1"/>
    </source>
</evidence>
<keyword evidence="5" id="KW-0234">DNA repair</keyword>
<reference evidence="7" key="1">
    <citation type="submission" date="2021-01" db="EMBL/GenBank/DDBJ databases">
        <title>Whole genome shotgun sequence of Actinoplanes ferrugineus NBRC 15555.</title>
        <authorList>
            <person name="Komaki H."/>
            <person name="Tamura T."/>
        </authorList>
    </citation>
    <scope>NUCLEOTIDE SEQUENCE</scope>
    <source>
        <strain evidence="7">NBRC 15555</strain>
    </source>
</reference>
<organism evidence="7 8">
    <name type="scientific">Paractinoplanes ferrugineus</name>
    <dbReference type="NCBI Taxonomy" id="113564"/>
    <lineage>
        <taxon>Bacteria</taxon>
        <taxon>Bacillati</taxon>
        <taxon>Actinomycetota</taxon>
        <taxon>Actinomycetes</taxon>
        <taxon>Micromonosporales</taxon>
        <taxon>Micromonosporaceae</taxon>
        <taxon>Paractinoplanes</taxon>
    </lineage>
</organism>
<evidence type="ECO:0000256" key="4">
    <source>
        <dbReference type="ARBA" id="ARBA00022763"/>
    </source>
</evidence>
<evidence type="ECO:0000256" key="5">
    <source>
        <dbReference type="ARBA" id="ARBA00023204"/>
    </source>
</evidence>
<dbReference type="InterPro" id="IPR003265">
    <property type="entry name" value="HhH-GPD_domain"/>
</dbReference>
<comment type="caution">
    <text evidence="7">The sequence shown here is derived from an EMBL/GenBank/DDBJ whole genome shotgun (WGS) entry which is preliminary data.</text>
</comment>
<evidence type="ECO:0000256" key="2">
    <source>
        <dbReference type="ARBA" id="ARBA00010817"/>
    </source>
</evidence>
<dbReference type="AlphaFoldDB" id="A0A919J3J2"/>
<dbReference type="EC" id="3.2.2.21" evidence="3"/>
<keyword evidence="4" id="KW-0227">DNA damage</keyword>
<dbReference type="PANTHER" id="PTHR43003">
    <property type="entry name" value="DNA-3-METHYLADENINE GLYCOSYLASE"/>
    <property type="match status" value="1"/>
</dbReference>
<dbReference type="GO" id="GO:0032993">
    <property type="term" value="C:protein-DNA complex"/>
    <property type="evidence" value="ECO:0007669"/>
    <property type="project" value="TreeGrafter"/>
</dbReference>
<dbReference type="EMBL" id="BOMM01000040">
    <property type="protein sequence ID" value="GIE12732.1"/>
    <property type="molecule type" value="Genomic_DNA"/>
</dbReference>
<evidence type="ECO:0000256" key="1">
    <source>
        <dbReference type="ARBA" id="ARBA00000086"/>
    </source>
</evidence>
<gene>
    <name evidence="7" type="primary">alkA_2</name>
    <name evidence="7" type="ORF">Afe05nite_45720</name>
</gene>
<comment type="catalytic activity">
    <reaction evidence="1">
        <text>Hydrolysis of alkylated DNA, releasing 3-methyladenine, 3-methylguanine, 7-methylguanine and 7-methyladenine.</text>
        <dbReference type="EC" id="3.2.2.21"/>
    </reaction>
</comment>
<proteinExistence type="inferred from homology"/>
<dbReference type="GO" id="GO:0006307">
    <property type="term" value="P:DNA alkylation repair"/>
    <property type="evidence" value="ECO:0007669"/>
    <property type="project" value="TreeGrafter"/>
</dbReference>
<name>A0A919J3J2_9ACTN</name>
<dbReference type="GO" id="GO:0043916">
    <property type="term" value="F:DNA-7-methylguanine glycosylase activity"/>
    <property type="evidence" value="ECO:0007669"/>
    <property type="project" value="TreeGrafter"/>
</dbReference>
<evidence type="ECO:0000313" key="8">
    <source>
        <dbReference type="Proteomes" id="UP000598174"/>
    </source>
</evidence>
<dbReference type="GO" id="GO:0006285">
    <property type="term" value="P:base-excision repair, AP site formation"/>
    <property type="evidence" value="ECO:0007669"/>
    <property type="project" value="TreeGrafter"/>
</dbReference>
<accession>A0A919J3J2</accession>
<dbReference type="Proteomes" id="UP000598174">
    <property type="component" value="Unassembled WGS sequence"/>
</dbReference>
<feature type="domain" description="HhH-GPD" evidence="6">
    <location>
        <begin position="57"/>
        <end position="209"/>
    </location>
</feature>
<dbReference type="GO" id="GO:0032131">
    <property type="term" value="F:alkylated DNA binding"/>
    <property type="evidence" value="ECO:0007669"/>
    <property type="project" value="TreeGrafter"/>
</dbReference>
<dbReference type="Gene3D" id="1.10.340.30">
    <property type="entry name" value="Hypothetical protein, domain 2"/>
    <property type="match status" value="1"/>
</dbReference>
<comment type="similarity">
    <text evidence="2">Belongs to the alkylbase DNA glycosidase AlkA family.</text>
</comment>
<dbReference type="Pfam" id="PF00730">
    <property type="entry name" value="HhH-GPD"/>
    <property type="match status" value="1"/>
</dbReference>
<keyword evidence="8" id="KW-1185">Reference proteome</keyword>